<reference evidence="3 4" key="1">
    <citation type="journal article" date="2023" name="IMA Fungus">
        <title>Comparative genomic study of the Penicillium genus elucidates a diverse pangenome and 15 lateral gene transfer events.</title>
        <authorList>
            <person name="Petersen C."/>
            <person name="Sorensen T."/>
            <person name="Nielsen M.R."/>
            <person name="Sondergaard T.E."/>
            <person name="Sorensen J.L."/>
            <person name="Fitzpatrick D.A."/>
            <person name="Frisvad J.C."/>
            <person name="Nielsen K.L."/>
        </authorList>
    </citation>
    <scope>NUCLEOTIDE SEQUENCE [LARGE SCALE GENOMIC DNA]</scope>
    <source>
        <strain evidence="3 4">IBT 35679</strain>
    </source>
</reference>
<dbReference type="GO" id="GO:0002100">
    <property type="term" value="P:tRNA wobble adenosine to inosine editing"/>
    <property type="evidence" value="ECO:0007669"/>
    <property type="project" value="InterPro"/>
</dbReference>
<gene>
    <name evidence="3" type="ORF">N7494_003545</name>
</gene>
<keyword evidence="4" id="KW-1185">Reference proteome</keyword>
<evidence type="ECO:0000313" key="3">
    <source>
        <dbReference type="EMBL" id="KAJ5545960.1"/>
    </source>
</evidence>
<name>A0AAD6CYY5_9EURO</name>
<evidence type="ECO:0000313" key="4">
    <source>
        <dbReference type="Proteomes" id="UP001220324"/>
    </source>
</evidence>
<feature type="region of interest" description="Disordered" evidence="1">
    <location>
        <begin position="114"/>
        <end position="142"/>
    </location>
</feature>
<dbReference type="InterPro" id="IPR042935">
    <property type="entry name" value="Tad1"/>
</dbReference>
<dbReference type="SMART" id="SM00552">
    <property type="entry name" value="ADEAMc"/>
    <property type="match status" value="1"/>
</dbReference>
<comment type="caution">
    <text evidence="3">The sequence shown here is derived from an EMBL/GenBank/DDBJ whole genome shotgun (WGS) entry which is preliminary data.</text>
</comment>
<evidence type="ECO:0000259" key="2">
    <source>
        <dbReference type="PROSITE" id="PS50141"/>
    </source>
</evidence>
<dbReference type="GO" id="GO:0043829">
    <property type="term" value="F:tRNA-specific adenosine-37 deaminase activity"/>
    <property type="evidence" value="ECO:0007669"/>
    <property type="project" value="TreeGrafter"/>
</dbReference>
<dbReference type="PANTHER" id="PTHR47803">
    <property type="entry name" value="TRNA-SPECIFIC ADENOSINE DEAMINASE 1"/>
    <property type="match status" value="1"/>
</dbReference>
<dbReference type="GO" id="GO:0003723">
    <property type="term" value="F:RNA binding"/>
    <property type="evidence" value="ECO:0007669"/>
    <property type="project" value="InterPro"/>
</dbReference>
<dbReference type="PANTHER" id="PTHR47803:SF1">
    <property type="entry name" value="TRNA-SPECIFIC ADENOSINE DEAMINASE 1"/>
    <property type="match status" value="1"/>
</dbReference>
<organism evidence="3 4">
    <name type="scientific">Penicillium frequentans</name>
    <dbReference type="NCBI Taxonomy" id="3151616"/>
    <lineage>
        <taxon>Eukaryota</taxon>
        <taxon>Fungi</taxon>
        <taxon>Dikarya</taxon>
        <taxon>Ascomycota</taxon>
        <taxon>Pezizomycotina</taxon>
        <taxon>Eurotiomycetes</taxon>
        <taxon>Eurotiomycetidae</taxon>
        <taxon>Eurotiales</taxon>
        <taxon>Aspergillaceae</taxon>
        <taxon>Penicillium</taxon>
    </lineage>
</organism>
<accession>A0AAD6CYY5</accession>
<dbReference type="EMBL" id="JAQIZZ010000003">
    <property type="protein sequence ID" value="KAJ5545960.1"/>
    <property type="molecule type" value="Genomic_DNA"/>
</dbReference>
<protein>
    <recommendedName>
        <fullName evidence="2">A to I editase domain-containing protein</fullName>
    </recommendedName>
</protein>
<feature type="domain" description="A to I editase" evidence="2">
    <location>
        <begin position="64"/>
        <end position="377"/>
    </location>
</feature>
<proteinExistence type="predicted"/>
<dbReference type="Proteomes" id="UP001220324">
    <property type="component" value="Unassembled WGS sequence"/>
</dbReference>
<evidence type="ECO:0000256" key="1">
    <source>
        <dbReference type="SAM" id="MobiDB-lite"/>
    </source>
</evidence>
<sequence>MSELSSTVALPSRIASLVHAHFDALPTRSKPTIFPDGSREWIPMTGIVAVKSENTSSESLHCITVTSGAKCLSASQVPRCRGLVLHDCHAEILAIRAFNYWLLTECHGLMTEERLENPKPSPSPIIRRRESPNGCNDTPASSIDWPPFEIQPDVKLYMYCTCAPCGDGSMELCMASQDDATPWEVVRETNHTPEAQEGPALVEDNLLDGRAHFSLLGVVRRKPARTDAESTRSKSCSDKLALKQVSSLLSWQTSRLVAPTENAYLAGLVLPEDEISHVACERAFGANGRMKALGGQFWPSDTPGRIGYQFRPFQIMSVPAEEIEALWKFAKPKYITPEATDSGVAPKKSKPGNVSAVWTLAASHSHKCAVLSDTGSKQLPALFRSKTGLYESIIGGVKQGNKASSPLPRGASALSRSKLWALMSIIIESEGRVQGSQNAKEQPVDATAEALPEICPLGNTQKAATYQDLKQSRDKVSGPHQPREEAIRDAREVLKGWIRNTGDEDWGLDVLVDPKKRKR</sequence>
<dbReference type="Pfam" id="PF02137">
    <property type="entry name" value="A_deamin"/>
    <property type="match status" value="1"/>
</dbReference>
<dbReference type="PROSITE" id="PS50141">
    <property type="entry name" value="A_DEAMIN_EDITASE"/>
    <property type="match status" value="1"/>
</dbReference>
<dbReference type="AlphaFoldDB" id="A0AAD6CYY5"/>
<dbReference type="InterPro" id="IPR002466">
    <property type="entry name" value="A_deamin"/>
</dbReference>